<organism evidence="1 2">
    <name type="scientific">Dryococelus australis</name>
    <dbReference type="NCBI Taxonomy" id="614101"/>
    <lineage>
        <taxon>Eukaryota</taxon>
        <taxon>Metazoa</taxon>
        <taxon>Ecdysozoa</taxon>
        <taxon>Arthropoda</taxon>
        <taxon>Hexapoda</taxon>
        <taxon>Insecta</taxon>
        <taxon>Pterygota</taxon>
        <taxon>Neoptera</taxon>
        <taxon>Polyneoptera</taxon>
        <taxon>Phasmatodea</taxon>
        <taxon>Verophasmatodea</taxon>
        <taxon>Anareolatae</taxon>
        <taxon>Phasmatidae</taxon>
        <taxon>Eurycanthinae</taxon>
        <taxon>Dryococelus</taxon>
    </lineage>
</organism>
<dbReference type="Proteomes" id="UP001159363">
    <property type="component" value="Chromosome 1"/>
</dbReference>
<proteinExistence type="predicted"/>
<evidence type="ECO:0000313" key="1">
    <source>
        <dbReference type="EMBL" id="KAJ8895686.1"/>
    </source>
</evidence>
<gene>
    <name evidence="1" type="ORF">PR048_001022</name>
</gene>
<evidence type="ECO:0000313" key="2">
    <source>
        <dbReference type="Proteomes" id="UP001159363"/>
    </source>
</evidence>
<accession>A0ABQ9IH54</accession>
<evidence type="ECO:0008006" key="3">
    <source>
        <dbReference type="Google" id="ProtNLM"/>
    </source>
</evidence>
<reference evidence="1 2" key="1">
    <citation type="submission" date="2023-02" db="EMBL/GenBank/DDBJ databases">
        <title>LHISI_Scaffold_Assembly.</title>
        <authorList>
            <person name="Stuart O.P."/>
            <person name="Cleave R."/>
            <person name="Magrath M.J.L."/>
            <person name="Mikheyev A.S."/>
        </authorList>
    </citation>
    <scope>NUCLEOTIDE SEQUENCE [LARGE SCALE GENOMIC DNA]</scope>
    <source>
        <strain evidence="1">Daus_M_001</strain>
        <tissue evidence="1">Leg muscle</tissue>
    </source>
</reference>
<dbReference type="Pfam" id="PF03564">
    <property type="entry name" value="DUF1759"/>
    <property type="match status" value="1"/>
</dbReference>
<keyword evidence="2" id="KW-1185">Reference proteome</keyword>
<sequence length="152" mass="17308">MKQRFTTTKSCLGREAAVLLKSIPISSANYSEVWAILNAKYENKRELVDSTLKQLFSQPAVQYENVLGQPVKHWDSILVFLVTDKLDTESKKQWQLLLTSDEWPTFAQLTQFLEHRTRALASAGIVKSKTPTTSTTKWQSTGTLPCYIMIPR</sequence>
<name>A0ABQ9IH54_9NEOP</name>
<dbReference type="InterPro" id="IPR005312">
    <property type="entry name" value="DUF1759"/>
</dbReference>
<comment type="caution">
    <text evidence="1">The sequence shown here is derived from an EMBL/GenBank/DDBJ whole genome shotgun (WGS) entry which is preliminary data.</text>
</comment>
<protein>
    <recommendedName>
        <fullName evidence="3">Gag protein</fullName>
    </recommendedName>
</protein>
<dbReference type="EMBL" id="JARBHB010000001">
    <property type="protein sequence ID" value="KAJ8895686.1"/>
    <property type="molecule type" value="Genomic_DNA"/>
</dbReference>